<protein>
    <submittedName>
        <fullName evidence="4">T9SS type A sorting domain-containing protein</fullName>
    </submittedName>
</protein>
<keyword evidence="5" id="KW-1185">Reference proteome</keyword>
<dbReference type="InterPro" id="IPR026444">
    <property type="entry name" value="Secre_tail"/>
</dbReference>
<feature type="domain" description="Secretion system C-terminal sorting" evidence="3">
    <location>
        <begin position="264"/>
        <end position="337"/>
    </location>
</feature>
<dbReference type="AlphaFoldDB" id="A0A4Q1K3C7"/>
<dbReference type="EMBL" id="SBKN01000009">
    <property type="protein sequence ID" value="RXR20296.1"/>
    <property type="molecule type" value="Genomic_DNA"/>
</dbReference>
<dbReference type="OrthoDB" id="1344852at2"/>
<sequence length="338" mass="37128">MRKFTLLISFCCAIYVQAQNIFREDMGTYTTNVSLSGQGGWTNSEDTYGLGSCTTTSCTNSTVVQQTVGYLNWGTANRSVVLTPNGDGCGMPFTSQSTGYVYLGFVLRLTDCSTTNYEFMRLCGGNLQTVAMKIYVKKLSSTQYNVGISKNAGNIVWSSTNYSFNTNQLIVLKYGFMSGVSDDLLMMYANPNINNTEPSLPNAITNIGDDATSHFDHLIINQLSPNAPSGRIGLISMARSWTTLKFSALENESFTANQFIINQNPIDHTITIQNGAESDTYSLEFYNSIGQRVYTTSVELSSGSVTPIDVNTPLATGMYLVQIINKEKKKVIKKLMVN</sequence>
<dbReference type="Proteomes" id="UP000289857">
    <property type="component" value="Unassembled WGS sequence"/>
</dbReference>
<organism evidence="4 5">
    <name type="scientific">Flavobacterium stagni</name>
    <dbReference type="NCBI Taxonomy" id="2506421"/>
    <lineage>
        <taxon>Bacteria</taxon>
        <taxon>Pseudomonadati</taxon>
        <taxon>Bacteroidota</taxon>
        <taxon>Flavobacteriia</taxon>
        <taxon>Flavobacteriales</taxon>
        <taxon>Flavobacteriaceae</taxon>
        <taxon>Flavobacterium</taxon>
    </lineage>
</organism>
<proteinExistence type="predicted"/>
<keyword evidence="1 2" id="KW-0732">Signal</keyword>
<evidence type="ECO:0000259" key="3">
    <source>
        <dbReference type="Pfam" id="PF18962"/>
    </source>
</evidence>
<dbReference type="RefSeq" id="WP_129462347.1">
    <property type="nucleotide sequence ID" value="NZ_SBKN01000009.1"/>
</dbReference>
<accession>A0A4Q1K3C7</accession>
<evidence type="ECO:0000256" key="1">
    <source>
        <dbReference type="ARBA" id="ARBA00022729"/>
    </source>
</evidence>
<evidence type="ECO:0000313" key="4">
    <source>
        <dbReference type="EMBL" id="RXR20296.1"/>
    </source>
</evidence>
<evidence type="ECO:0000313" key="5">
    <source>
        <dbReference type="Proteomes" id="UP000289857"/>
    </source>
</evidence>
<gene>
    <name evidence="4" type="ORF">EQG61_12820</name>
</gene>
<dbReference type="NCBIfam" id="TIGR04183">
    <property type="entry name" value="Por_Secre_tail"/>
    <property type="match status" value="1"/>
</dbReference>
<feature type="signal peptide" evidence="2">
    <location>
        <begin position="1"/>
        <end position="18"/>
    </location>
</feature>
<name>A0A4Q1K3C7_9FLAO</name>
<feature type="chain" id="PRO_5020858083" evidence="2">
    <location>
        <begin position="19"/>
        <end position="338"/>
    </location>
</feature>
<evidence type="ECO:0000256" key="2">
    <source>
        <dbReference type="SAM" id="SignalP"/>
    </source>
</evidence>
<comment type="caution">
    <text evidence="4">The sequence shown here is derived from an EMBL/GenBank/DDBJ whole genome shotgun (WGS) entry which is preliminary data.</text>
</comment>
<reference evidence="5" key="1">
    <citation type="submission" date="2019-01" db="EMBL/GenBank/DDBJ databases">
        <title>Cytophagaceae bacterium strain CAR-16.</title>
        <authorList>
            <person name="Chen W.-M."/>
        </authorList>
    </citation>
    <scope>NUCLEOTIDE SEQUENCE [LARGE SCALE GENOMIC DNA]</scope>
    <source>
        <strain evidence="5">WWJ-16</strain>
    </source>
</reference>
<dbReference type="Pfam" id="PF18962">
    <property type="entry name" value="Por_Secre_tail"/>
    <property type="match status" value="1"/>
</dbReference>